<comment type="caution">
    <text evidence="3">The sequence shown here is derived from an EMBL/GenBank/DDBJ whole genome shotgun (WGS) entry which is preliminary data.</text>
</comment>
<dbReference type="SMART" id="SM00966">
    <property type="entry name" value="SpoVT_AbrB"/>
    <property type="match status" value="1"/>
</dbReference>
<organism evidence="3 4">
    <name type="scientific">Novosphingobium colocasiae</name>
    <dbReference type="NCBI Taxonomy" id="1256513"/>
    <lineage>
        <taxon>Bacteria</taxon>
        <taxon>Pseudomonadati</taxon>
        <taxon>Pseudomonadota</taxon>
        <taxon>Alphaproteobacteria</taxon>
        <taxon>Sphingomonadales</taxon>
        <taxon>Sphingomonadaceae</taxon>
        <taxon>Novosphingobium</taxon>
    </lineage>
</organism>
<dbReference type="RefSeq" id="WP_189619286.1">
    <property type="nucleotide sequence ID" value="NZ_BMZA01000001.1"/>
</dbReference>
<gene>
    <name evidence="3" type="ORF">GCM10011614_02660</name>
</gene>
<dbReference type="Gene3D" id="2.10.260.10">
    <property type="match status" value="1"/>
</dbReference>
<dbReference type="PROSITE" id="PS51740">
    <property type="entry name" value="SPOVT_ABRB"/>
    <property type="match status" value="1"/>
</dbReference>
<sequence length="81" mass="8643">MTVQVTITASGRMSLPADIRKRLGLSGGGALLVEETEDGVVLRTLAQSIAHAQTLAKQYSAGKADASVDGFLDRRRQDWGE</sequence>
<dbReference type="Proteomes" id="UP000648075">
    <property type="component" value="Unassembled WGS sequence"/>
</dbReference>
<dbReference type="GO" id="GO:0003677">
    <property type="term" value="F:DNA binding"/>
    <property type="evidence" value="ECO:0007669"/>
    <property type="project" value="UniProtKB-UniRule"/>
</dbReference>
<feature type="domain" description="SpoVT-AbrB" evidence="2">
    <location>
        <begin position="2"/>
        <end position="47"/>
    </location>
</feature>
<dbReference type="InterPro" id="IPR037914">
    <property type="entry name" value="SpoVT-AbrB_sf"/>
</dbReference>
<keyword evidence="4" id="KW-1185">Reference proteome</keyword>
<dbReference type="Pfam" id="PF04014">
    <property type="entry name" value="MazE_antitoxin"/>
    <property type="match status" value="1"/>
</dbReference>
<proteinExistence type="predicted"/>
<dbReference type="NCBIfam" id="TIGR01439">
    <property type="entry name" value="lp_hng_hel_AbrB"/>
    <property type="match status" value="1"/>
</dbReference>
<dbReference type="SUPFAM" id="SSF89447">
    <property type="entry name" value="AbrB/MazE/MraZ-like"/>
    <property type="match status" value="1"/>
</dbReference>
<reference evidence="3" key="1">
    <citation type="journal article" date="2014" name="Int. J. Syst. Evol. Microbiol.">
        <title>Complete genome sequence of Corynebacterium casei LMG S-19264T (=DSM 44701T), isolated from a smear-ripened cheese.</title>
        <authorList>
            <consortium name="US DOE Joint Genome Institute (JGI-PGF)"/>
            <person name="Walter F."/>
            <person name="Albersmeier A."/>
            <person name="Kalinowski J."/>
            <person name="Ruckert C."/>
        </authorList>
    </citation>
    <scope>NUCLEOTIDE SEQUENCE</scope>
    <source>
        <strain evidence="3">KCTC 32255</strain>
    </source>
</reference>
<keyword evidence="1" id="KW-0238">DNA-binding</keyword>
<evidence type="ECO:0000256" key="1">
    <source>
        <dbReference type="PROSITE-ProRule" id="PRU01076"/>
    </source>
</evidence>
<dbReference type="InterPro" id="IPR007159">
    <property type="entry name" value="SpoVT-AbrB_dom"/>
</dbReference>
<dbReference type="EMBL" id="BMZA01000001">
    <property type="protein sequence ID" value="GGY91444.1"/>
    <property type="molecule type" value="Genomic_DNA"/>
</dbReference>
<evidence type="ECO:0000259" key="2">
    <source>
        <dbReference type="PROSITE" id="PS51740"/>
    </source>
</evidence>
<dbReference type="AlphaFoldDB" id="A0A918P9Y9"/>
<name>A0A918P9Y9_9SPHN</name>
<evidence type="ECO:0000313" key="3">
    <source>
        <dbReference type="EMBL" id="GGY91444.1"/>
    </source>
</evidence>
<accession>A0A918P9Y9</accession>
<reference evidence="3" key="2">
    <citation type="submission" date="2020-09" db="EMBL/GenBank/DDBJ databases">
        <authorList>
            <person name="Sun Q."/>
            <person name="Kim S."/>
        </authorList>
    </citation>
    <scope>NUCLEOTIDE SEQUENCE</scope>
    <source>
        <strain evidence="3">KCTC 32255</strain>
    </source>
</reference>
<protein>
    <recommendedName>
        <fullName evidence="2">SpoVT-AbrB domain-containing protein</fullName>
    </recommendedName>
</protein>
<evidence type="ECO:0000313" key="4">
    <source>
        <dbReference type="Proteomes" id="UP000648075"/>
    </source>
</evidence>